<dbReference type="Proteomes" id="UP000597341">
    <property type="component" value="Unassembled WGS sequence"/>
</dbReference>
<evidence type="ECO:0000313" key="3">
    <source>
        <dbReference type="EMBL" id="GHE19107.1"/>
    </source>
</evidence>
<dbReference type="InterPro" id="IPR049625">
    <property type="entry name" value="Glyco_transf_61_cat"/>
</dbReference>
<evidence type="ECO:0000256" key="1">
    <source>
        <dbReference type="SAM" id="MobiDB-lite"/>
    </source>
</evidence>
<organism evidence="3 4">
    <name type="scientific">Nocardioides flavus</name>
    <name type="common">ex Wang et al. 2016</name>
    <dbReference type="NCBI Taxonomy" id="2058780"/>
    <lineage>
        <taxon>Bacteria</taxon>
        <taxon>Bacillati</taxon>
        <taxon>Actinomycetota</taxon>
        <taxon>Actinomycetes</taxon>
        <taxon>Propionibacteriales</taxon>
        <taxon>Nocardioidaceae</taxon>
        <taxon>Nocardioides</taxon>
    </lineage>
</organism>
<comment type="caution">
    <text evidence="3">The sequence shown here is derived from an EMBL/GenBank/DDBJ whole genome shotgun (WGS) entry which is preliminary data.</text>
</comment>
<dbReference type="EMBL" id="BNAD01000017">
    <property type="protein sequence ID" value="GHE19107.1"/>
    <property type="molecule type" value="Genomic_DNA"/>
</dbReference>
<feature type="region of interest" description="Disordered" evidence="1">
    <location>
        <begin position="1"/>
        <end position="22"/>
    </location>
</feature>
<accession>A0ABQ3HN56</accession>
<sequence>MRTISLTRPRWESAAPPVQPRRPPRVLTVENAYLSEVATGNLATVYHLDQWFRGAVYDANDTLVTASQKQLGNPRGKRVAADPERVLRRSDATELAGTWLYGGTWTSVFGHFLVETLTTLWPTLDERPAGLAFHSSFGRHRTSDWQQRLLDLAGWHDLPIQVVDRDRPARAQRLVVPGRSVSLHAWAHPEARDVWQRIAANFRGERGPDRVYISRTALNARRRSEGHRRPIRTTSEEDRALDDLFARHGFDIVAPEALSVDEQLRRLASARVLAGLSGSGLHQSAFMSPDGRVVEIGDGRSADTPVAMQVAIDAALGHKRAFIPGGTEKSGVERTLRRLGL</sequence>
<dbReference type="Pfam" id="PF04577">
    <property type="entry name" value="Glyco_transf_61"/>
    <property type="match status" value="1"/>
</dbReference>
<protein>
    <recommendedName>
        <fullName evidence="2">Glycosyltransferase 61 catalytic domain-containing protein</fullName>
    </recommendedName>
</protein>
<evidence type="ECO:0000259" key="2">
    <source>
        <dbReference type="Pfam" id="PF04577"/>
    </source>
</evidence>
<name>A0ABQ3HN56_9ACTN</name>
<reference evidence="4" key="1">
    <citation type="journal article" date="2019" name="Int. J. Syst. Evol. Microbiol.">
        <title>The Global Catalogue of Microorganisms (GCM) 10K type strain sequencing project: providing services to taxonomists for standard genome sequencing and annotation.</title>
        <authorList>
            <consortium name="The Broad Institute Genomics Platform"/>
            <consortium name="The Broad Institute Genome Sequencing Center for Infectious Disease"/>
            <person name="Wu L."/>
            <person name="Ma J."/>
        </authorList>
    </citation>
    <scope>NUCLEOTIDE SEQUENCE [LARGE SCALE GENOMIC DNA]</scope>
    <source>
        <strain evidence="4">CGMCC 1.12791</strain>
    </source>
</reference>
<feature type="domain" description="Glycosyltransferase 61 catalytic" evidence="2">
    <location>
        <begin position="109"/>
        <end position="294"/>
    </location>
</feature>
<proteinExistence type="predicted"/>
<evidence type="ECO:0000313" key="4">
    <source>
        <dbReference type="Proteomes" id="UP000597341"/>
    </source>
</evidence>
<gene>
    <name evidence="3" type="ORF">GCM10011376_37170</name>
</gene>
<keyword evidence="4" id="KW-1185">Reference proteome</keyword>